<evidence type="ECO:0000313" key="1">
    <source>
        <dbReference type="EMBL" id="PKC65678.1"/>
    </source>
</evidence>
<reference evidence="1 2" key="1">
    <citation type="submission" date="2017-10" db="EMBL/GenBank/DDBJ databases">
        <title>Extensive intraspecific genome diversity in a model arbuscular mycorrhizal fungus.</title>
        <authorList>
            <person name="Chen E.C.H."/>
            <person name="Morin E."/>
            <person name="Baudet D."/>
            <person name="Noel J."/>
            <person name="Ndikumana S."/>
            <person name="Charron P."/>
            <person name="St-Onge C."/>
            <person name="Giorgi J."/>
            <person name="Grigoriev I.V."/>
            <person name="Roux C."/>
            <person name="Martin F.M."/>
            <person name="Corradi N."/>
        </authorList>
    </citation>
    <scope>NUCLEOTIDE SEQUENCE [LARGE SCALE GENOMIC DNA]</scope>
    <source>
        <strain evidence="1 2">A1</strain>
    </source>
</reference>
<dbReference type="VEuPathDB" id="FungiDB:RhiirA1_460740"/>
<proteinExistence type="predicted"/>
<reference evidence="1 2" key="2">
    <citation type="submission" date="2017-10" db="EMBL/GenBank/DDBJ databases">
        <title>Genome analyses suggest a sexual origin of heterokaryosis in a supposedly ancient asexual fungus.</title>
        <authorList>
            <person name="Corradi N."/>
            <person name="Sedzielewska K."/>
            <person name="Noel J."/>
            <person name="Charron P."/>
            <person name="Farinelli L."/>
            <person name="Marton T."/>
            <person name="Kruger M."/>
            <person name="Pelin A."/>
            <person name="Brachmann A."/>
            <person name="Corradi N."/>
        </authorList>
    </citation>
    <scope>NUCLEOTIDE SEQUENCE [LARGE SCALE GENOMIC DNA]</scope>
    <source>
        <strain evidence="1 2">A1</strain>
    </source>
</reference>
<sequence>MSDITLDCLIIPCGQLHSLTIDKATQRVTFGRSQPNIPKKAFCLPQRLRTGIQRPLSIFERAEPQA</sequence>
<dbReference type="VEuPathDB" id="FungiDB:RhiirFUN_025735"/>
<dbReference type="AlphaFoldDB" id="A0A2I1E9G2"/>
<dbReference type="Proteomes" id="UP000232688">
    <property type="component" value="Unassembled WGS sequence"/>
</dbReference>
<gene>
    <name evidence="1" type="ORF">RhiirA1_460740</name>
</gene>
<dbReference type="EMBL" id="LLXH01000522">
    <property type="protein sequence ID" value="PKC65678.1"/>
    <property type="molecule type" value="Genomic_DNA"/>
</dbReference>
<name>A0A2I1E9G2_9GLOM</name>
<comment type="caution">
    <text evidence="1">The sequence shown here is derived from an EMBL/GenBank/DDBJ whole genome shotgun (WGS) entry which is preliminary data.</text>
</comment>
<evidence type="ECO:0000313" key="2">
    <source>
        <dbReference type="Proteomes" id="UP000232688"/>
    </source>
</evidence>
<accession>A0A2I1E9G2</accession>
<organism evidence="1 2">
    <name type="scientific">Rhizophagus irregularis</name>
    <dbReference type="NCBI Taxonomy" id="588596"/>
    <lineage>
        <taxon>Eukaryota</taxon>
        <taxon>Fungi</taxon>
        <taxon>Fungi incertae sedis</taxon>
        <taxon>Mucoromycota</taxon>
        <taxon>Glomeromycotina</taxon>
        <taxon>Glomeromycetes</taxon>
        <taxon>Glomerales</taxon>
        <taxon>Glomeraceae</taxon>
        <taxon>Rhizophagus</taxon>
    </lineage>
</organism>
<protein>
    <submittedName>
        <fullName evidence="1">Uncharacterized protein</fullName>
    </submittedName>
</protein>